<feature type="region of interest" description="Disordered" evidence="1">
    <location>
        <begin position="57"/>
        <end position="86"/>
    </location>
</feature>
<dbReference type="Proteomes" id="UP000093355">
    <property type="component" value="Unassembled WGS sequence"/>
</dbReference>
<gene>
    <name evidence="2" type="ORF">A7J15_11925</name>
</gene>
<evidence type="ECO:0000313" key="3">
    <source>
        <dbReference type="Proteomes" id="UP000093355"/>
    </source>
</evidence>
<keyword evidence="3" id="KW-1185">Reference proteome</keyword>
<evidence type="ECO:0000313" key="2">
    <source>
        <dbReference type="EMBL" id="OCG76483.1"/>
    </source>
</evidence>
<accession>A0A1B9NIS3</accession>
<protein>
    <submittedName>
        <fullName evidence="2">Uncharacterized protein</fullName>
    </submittedName>
</protein>
<dbReference type="STRING" id="904291.A7J15_11925"/>
<dbReference type="EMBL" id="LXMD01000002">
    <property type="protein sequence ID" value="OCG76483.1"/>
    <property type="molecule type" value="Genomic_DNA"/>
</dbReference>
<dbReference type="AlphaFoldDB" id="A0A1B9NIS3"/>
<organism evidence="2 3">
    <name type="scientific">Microbacterium sediminis</name>
    <dbReference type="NCBI Taxonomy" id="904291"/>
    <lineage>
        <taxon>Bacteria</taxon>
        <taxon>Bacillati</taxon>
        <taxon>Actinomycetota</taxon>
        <taxon>Actinomycetes</taxon>
        <taxon>Micrococcales</taxon>
        <taxon>Microbacteriaceae</taxon>
        <taxon>Microbacterium</taxon>
    </lineage>
</organism>
<proteinExistence type="predicted"/>
<sequence length="86" mass="9436">MGEATGRIERPRITALLDRIPQGSIIFLRTQHRGGIATAGRHWADLRGLSVVWWSSTRDDVPGPGSPTRTWSSSASPTSRARTPTR</sequence>
<dbReference type="RefSeq" id="WP_067028268.1">
    <property type="nucleotide sequence ID" value="NZ_JRNY01000011.1"/>
</dbReference>
<name>A0A1B9NIS3_9MICO</name>
<comment type="caution">
    <text evidence="2">The sequence shown here is derived from an EMBL/GenBank/DDBJ whole genome shotgun (WGS) entry which is preliminary data.</text>
</comment>
<reference evidence="2 3" key="1">
    <citation type="submission" date="2016-05" db="EMBL/GenBank/DDBJ databases">
        <authorList>
            <person name="Lavstsen T."/>
            <person name="Jespersen J.S."/>
        </authorList>
    </citation>
    <scope>NUCLEOTIDE SEQUENCE [LARGE SCALE GENOMIC DNA]</scope>
    <source>
        <strain evidence="2 3">YLB-01</strain>
    </source>
</reference>
<feature type="compositionally biased region" description="Low complexity" evidence="1">
    <location>
        <begin position="66"/>
        <end position="86"/>
    </location>
</feature>
<evidence type="ECO:0000256" key="1">
    <source>
        <dbReference type="SAM" id="MobiDB-lite"/>
    </source>
</evidence>